<reference evidence="3 4" key="1">
    <citation type="submission" date="2020-07" db="EMBL/GenBank/DDBJ databases">
        <authorList>
            <person name="Feng X."/>
        </authorList>
    </citation>
    <scope>NUCLEOTIDE SEQUENCE [LARGE SCALE GENOMIC DNA]</scope>
    <source>
        <strain evidence="3 4">JCM14086</strain>
    </source>
</reference>
<evidence type="ECO:0000313" key="3">
    <source>
        <dbReference type="EMBL" id="MBC2602205.1"/>
    </source>
</evidence>
<evidence type="ECO:0000313" key="4">
    <source>
        <dbReference type="Proteomes" id="UP000525652"/>
    </source>
</evidence>
<evidence type="ECO:0000256" key="1">
    <source>
        <dbReference type="SAM" id="SignalP"/>
    </source>
</evidence>
<dbReference type="RefSeq" id="WP_185692900.1">
    <property type="nucleotide sequence ID" value="NZ_JACHVA010000082.1"/>
</dbReference>
<dbReference type="Proteomes" id="UP000525652">
    <property type="component" value="Unassembled WGS sequence"/>
</dbReference>
<gene>
    <name evidence="3" type="ORF">H5P30_10490</name>
</gene>
<dbReference type="InterPro" id="IPR013424">
    <property type="entry name" value="Ice-binding_C"/>
</dbReference>
<name>A0A7X1B0G4_9BACT</name>
<protein>
    <recommendedName>
        <fullName evidence="2">Ice-binding protein C-terminal domain-containing protein</fullName>
    </recommendedName>
</protein>
<sequence>MNIRSYPLFLSSALFLAVGTVSHAAVLVGELVNGSPYRENTVFDLSEYGTSDWAYWNTTASSLASGSPTNEMNGGSMIGDISVIGSGSLRGSKASTKPAASYSFTNGTSPVSGTVQQPSGLFSKSLTSDGSGVSLAIILVEVRTYEIYLWTGAYNVSVGTLSAKFKGKENPTFVNSEITAGTGTKAIFLYRLTVTPDQAGDELIVDVVNTDSGGGNAHILLSGAAVSAVPEPSSAGLWILGFTLAYFVSARRRRGPRA</sequence>
<comment type="caution">
    <text evidence="3">The sequence shown here is derived from an EMBL/GenBank/DDBJ whole genome shotgun (WGS) entry which is preliminary data.</text>
</comment>
<keyword evidence="4" id="KW-1185">Reference proteome</keyword>
<organism evidence="3 4">
    <name type="scientific">Puniceicoccus vermicola</name>
    <dbReference type="NCBI Taxonomy" id="388746"/>
    <lineage>
        <taxon>Bacteria</taxon>
        <taxon>Pseudomonadati</taxon>
        <taxon>Verrucomicrobiota</taxon>
        <taxon>Opitutia</taxon>
        <taxon>Puniceicoccales</taxon>
        <taxon>Puniceicoccaceae</taxon>
        <taxon>Puniceicoccus</taxon>
    </lineage>
</organism>
<keyword evidence="1" id="KW-0732">Signal</keyword>
<feature type="domain" description="Ice-binding protein C-terminal" evidence="2">
    <location>
        <begin position="228"/>
        <end position="253"/>
    </location>
</feature>
<feature type="signal peptide" evidence="1">
    <location>
        <begin position="1"/>
        <end position="24"/>
    </location>
</feature>
<feature type="chain" id="PRO_5030932592" description="Ice-binding protein C-terminal domain-containing protein" evidence="1">
    <location>
        <begin position="25"/>
        <end position="258"/>
    </location>
</feature>
<dbReference type="AlphaFoldDB" id="A0A7X1B0G4"/>
<dbReference type="EMBL" id="JACHVA010000082">
    <property type="protein sequence ID" value="MBC2602205.1"/>
    <property type="molecule type" value="Genomic_DNA"/>
</dbReference>
<dbReference type="Pfam" id="PF07589">
    <property type="entry name" value="PEP-CTERM"/>
    <property type="match status" value="1"/>
</dbReference>
<accession>A0A7X1B0G4</accession>
<proteinExistence type="predicted"/>
<evidence type="ECO:0000259" key="2">
    <source>
        <dbReference type="Pfam" id="PF07589"/>
    </source>
</evidence>